<dbReference type="EMBL" id="JALU01000005">
    <property type="protein sequence ID" value="EUC53416.1"/>
    <property type="molecule type" value="Genomic_DNA"/>
</dbReference>
<dbReference type="AlphaFoldDB" id="X8IWK3"/>
<reference evidence="1 2" key="1">
    <citation type="submission" date="2014-01" db="EMBL/GenBank/DDBJ databases">
        <authorList>
            <person name="Durkin A.S."/>
            <person name="McCorrison J."/>
            <person name="Torralba M."/>
            <person name="Gillis M."/>
            <person name="Haft D.H."/>
            <person name="Methe B."/>
            <person name="Sutton G."/>
            <person name="Nelson K.E."/>
        </authorList>
    </citation>
    <scope>NUCLEOTIDE SEQUENCE [LARGE SCALE GENOMIC DNA]</scope>
    <source>
        <strain evidence="1 2">ATCC 33093</strain>
    </source>
</reference>
<proteinExistence type="predicted"/>
<dbReference type="RefSeq" id="WP_156918795.1">
    <property type="nucleotide sequence ID" value="NZ_JALU01000005.1"/>
</dbReference>
<sequence>MKKDIQSTRDDDQVKDYIRMRDDHRAALKKVRQQINAFCLRHGHQYPGKSK</sequence>
<accession>X8IWK3</accession>
<comment type="caution">
    <text evidence="1">The sequence shown here is derived from an EMBL/GenBank/DDBJ whole genome shotgun (WGS) entry which is preliminary data.</text>
</comment>
<organism evidence="1 2">
    <name type="scientific">Mogibacterium timidum ATCC 33093</name>
    <dbReference type="NCBI Taxonomy" id="1401079"/>
    <lineage>
        <taxon>Bacteria</taxon>
        <taxon>Bacillati</taxon>
        <taxon>Bacillota</taxon>
        <taxon>Clostridia</taxon>
        <taxon>Peptostreptococcales</taxon>
        <taxon>Anaerovoracaceae</taxon>
        <taxon>Mogibacterium</taxon>
    </lineage>
</organism>
<name>X8IWK3_9FIRM</name>
<evidence type="ECO:0000313" key="2">
    <source>
        <dbReference type="Proteomes" id="UP000022645"/>
    </source>
</evidence>
<gene>
    <name evidence="1" type="ORF">HMPREF0581_0778</name>
</gene>
<evidence type="ECO:0000313" key="1">
    <source>
        <dbReference type="EMBL" id="EUC53416.1"/>
    </source>
</evidence>
<dbReference type="Proteomes" id="UP000022645">
    <property type="component" value="Unassembled WGS sequence"/>
</dbReference>
<protein>
    <submittedName>
        <fullName evidence="1">Uncharacterized protein</fullName>
    </submittedName>
</protein>